<sequence>MYLKAAIVTALLCGTVAPAFSQMVDGRPLRPGEDGFARVQSSITIGIPVKDDEDIAVQQQAGLRSFYKVAAGSCAMVIETIADTCEVTSVTTNVNARDRNMGGIGGSQITVTGQIAMKVKFKASIGKSVP</sequence>
<evidence type="ECO:0008006" key="4">
    <source>
        <dbReference type="Google" id="ProtNLM"/>
    </source>
</evidence>
<dbReference type="EMBL" id="JBEWSZ010000001">
    <property type="protein sequence ID" value="MET2826185.1"/>
    <property type="molecule type" value="Genomic_DNA"/>
</dbReference>
<evidence type="ECO:0000313" key="2">
    <source>
        <dbReference type="EMBL" id="MET2826185.1"/>
    </source>
</evidence>
<dbReference type="Proteomes" id="UP001548832">
    <property type="component" value="Unassembled WGS sequence"/>
</dbReference>
<evidence type="ECO:0000256" key="1">
    <source>
        <dbReference type="SAM" id="SignalP"/>
    </source>
</evidence>
<dbReference type="RefSeq" id="WP_354458246.1">
    <property type="nucleotide sequence ID" value="NZ_JBEWSZ010000001.1"/>
</dbReference>
<reference evidence="2 3" key="1">
    <citation type="submission" date="2024-06" db="EMBL/GenBank/DDBJ databases">
        <authorList>
            <person name="Kim D.-U."/>
        </authorList>
    </citation>
    <scope>NUCLEOTIDE SEQUENCE [LARGE SCALE GENOMIC DNA]</scope>
    <source>
        <strain evidence="2 3">KACC15460</strain>
    </source>
</reference>
<evidence type="ECO:0000313" key="3">
    <source>
        <dbReference type="Proteomes" id="UP001548832"/>
    </source>
</evidence>
<feature type="signal peptide" evidence="1">
    <location>
        <begin position="1"/>
        <end position="21"/>
    </location>
</feature>
<comment type="caution">
    <text evidence="2">The sequence shown here is derived from an EMBL/GenBank/DDBJ whole genome shotgun (WGS) entry which is preliminary data.</text>
</comment>
<proteinExistence type="predicted"/>
<accession>A0ABV2D817</accession>
<protein>
    <recommendedName>
        <fullName evidence="4">DUF4431 domain-containing protein</fullName>
    </recommendedName>
</protein>
<name>A0ABV2D817_9HYPH</name>
<organism evidence="2 3">
    <name type="scientific">Mesorhizobium shangrilense</name>
    <dbReference type="NCBI Taxonomy" id="460060"/>
    <lineage>
        <taxon>Bacteria</taxon>
        <taxon>Pseudomonadati</taxon>
        <taxon>Pseudomonadota</taxon>
        <taxon>Alphaproteobacteria</taxon>
        <taxon>Hyphomicrobiales</taxon>
        <taxon>Phyllobacteriaceae</taxon>
        <taxon>Mesorhizobium</taxon>
    </lineage>
</organism>
<feature type="chain" id="PRO_5046435972" description="DUF4431 domain-containing protein" evidence="1">
    <location>
        <begin position="22"/>
        <end position="130"/>
    </location>
</feature>
<keyword evidence="1" id="KW-0732">Signal</keyword>
<gene>
    <name evidence="2" type="ORF">ABVQ20_04265</name>
</gene>
<keyword evidence="3" id="KW-1185">Reference proteome</keyword>